<evidence type="ECO:0000256" key="1">
    <source>
        <dbReference type="SAM" id="Phobius"/>
    </source>
</evidence>
<accession>A0A848CUY4</accession>
<organism evidence="3 4">
    <name type="scientific">Aneurinibacillus aneurinilyticus</name>
    <name type="common">Bacillus aneurinolyticus</name>
    <dbReference type="NCBI Taxonomy" id="1391"/>
    <lineage>
        <taxon>Bacteria</taxon>
        <taxon>Bacillati</taxon>
        <taxon>Bacillota</taxon>
        <taxon>Bacilli</taxon>
        <taxon>Bacillales</taxon>
        <taxon>Paenibacillaceae</taxon>
        <taxon>Aneurinibacillus group</taxon>
        <taxon>Aneurinibacillus</taxon>
    </lineage>
</organism>
<dbReference type="EMBL" id="JABAGO010000030">
    <property type="protein sequence ID" value="NME99573.1"/>
    <property type="molecule type" value="Genomic_DNA"/>
</dbReference>
<feature type="domain" description="Phosphodiester glycosidase" evidence="2">
    <location>
        <begin position="153"/>
        <end position="329"/>
    </location>
</feature>
<dbReference type="OrthoDB" id="9816453at2"/>
<dbReference type="Proteomes" id="UP000561326">
    <property type="component" value="Unassembled WGS sequence"/>
</dbReference>
<comment type="caution">
    <text evidence="3">The sequence shown here is derived from an EMBL/GenBank/DDBJ whole genome shotgun (WGS) entry which is preliminary data.</text>
</comment>
<feature type="transmembrane region" description="Helical" evidence="1">
    <location>
        <begin position="25"/>
        <end position="46"/>
    </location>
</feature>
<keyword evidence="1" id="KW-0812">Transmembrane</keyword>
<dbReference type="PANTHER" id="PTHR40446">
    <property type="entry name" value="N-ACETYLGLUCOSAMINE-1-PHOSPHODIESTER ALPHA-N-ACETYLGLUCOSAMINIDASE"/>
    <property type="match status" value="1"/>
</dbReference>
<keyword evidence="1" id="KW-1133">Transmembrane helix</keyword>
<dbReference type="RefSeq" id="WP_021622813.1">
    <property type="nucleotide sequence ID" value="NZ_CABKST010000190.1"/>
</dbReference>
<name>A0A848CUY4_ANEAE</name>
<dbReference type="GeneID" id="92840198"/>
<evidence type="ECO:0000259" key="2">
    <source>
        <dbReference type="Pfam" id="PF09992"/>
    </source>
</evidence>
<reference evidence="3 4" key="1">
    <citation type="submission" date="2020-04" db="EMBL/GenBank/DDBJ databases">
        <authorList>
            <person name="Hitch T.C.A."/>
            <person name="Wylensek D."/>
            <person name="Clavel T."/>
        </authorList>
    </citation>
    <scope>NUCLEOTIDE SEQUENCE [LARGE SCALE GENOMIC DNA]</scope>
    <source>
        <strain evidence="3 4">WB01_D5_05</strain>
    </source>
</reference>
<evidence type="ECO:0000313" key="4">
    <source>
        <dbReference type="Proteomes" id="UP000561326"/>
    </source>
</evidence>
<keyword evidence="1" id="KW-0472">Membrane</keyword>
<evidence type="ECO:0000313" key="3">
    <source>
        <dbReference type="EMBL" id="NME99573.1"/>
    </source>
</evidence>
<protein>
    <recommendedName>
        <fullName evidence="2">Phosphodiester glycosidase domain-containing protein</fullName>
    </recommendedName>
</protein>
<dbReference type="AlphaFoldDB" id="A0A848CUY4"/>
<gene>
    <name evidence="3" type="ORF">HF838_15140</name>
</gene>
<dbReference type="InterPro" id="IPR018711">
    <property type="entry name" value="NAGPA"/>
</dbReference>
<dbReference type="Pfam" id="PF09992">
    <property type="entry name" value="NAGPA"/>
    <property type="match status" value="1"/>
</dbReference>
<dbReference type="PANTHER" id="PTHR40446:SF2">
    <property type="entry name" value="N-ACETYLGLUCOSAMINE-1-PHOSPHODIESTER ALPHA-N-ACETYLGLUCOSAMINIDASE"/>
    <property type="match status" value="1"/>
</dbReference>
<sequence length="338" mass="36470">MSVVKIDEKNTLPRRRKRRKKRGKLLGIGILLSIYVGLSTAALVLYGPFEHLRSTVIGAVLTSRHPWYIEYFYSPTALAKYKPVGMDKMSEGDMRADNFSDVHDDGIEVIPIEAKRYNGSMLVVKDPKRVHVAVTKHINNVGQTVSEMVKDANAVGGINAGGFYDVKGKGTGGIPMGITISRGKYISGDQSVRQPVIGITEQGALIIGKYKYEEIKELGIQDAISFGPQLVKDGRPFLGEDDGSWGIAPRSAIGQRSDGAILLLALSGRGSDGVGATLLDCEKIMLDNGAEFAANLDGGYSSELYYQGDFLVAPSNPLGERYVATSFIVDGVKNSVGH</sequence>
<proteinExistence type="predicted"/>